<evidence type="ECO:0000313" key="1">
    <source>
        <dbReference type="EMBL" id="QLY40582.1"/>
    </source>
</evidence>
<gene>
    <name evidence="1" type="ORF">HF295_06890</name>
</gene>
<evidence type="ECO:0000313" key="2">
    <source>
        <dbReference type="Proteomes" id="UP000512167"/>
    </source>
</evidence>
<sequence>MIESDLKETVKNQGINFGDLVFEKWHKFWCTYNHVDLVMDDNVMIDNDDREDEILDKWQEVSIDITEDLLQ</sequence>
<keyword evidence="2" id="KW-1185">Reference proteome</keyword>
<dbReference type="AlphaFoldDB" id="A0A7L6N514"/>
<proteinExistence type="predicted"/>
<dbReference type="RefSeq" id="WP_312031427.1">
    <property type="nucleotide sequence ID" value="NZ_CP051151.1"/>
</dbReference>
<protein>
    <submittedName>
        <fullName evidence="1">Uncharacterized protein</fullName>
    </submittedName>
</protein>
<name>A0A7L6N514_9MOLU</name>
<dbReference type="KEGG" id="tbk:HF295_06890"/>
<organism evidence="1 2">
    <name type="scientific">Hujiaoplasma nucleasis</name>
    <dbReference type="NCBI Taxonomy" id="2725268"/>
    <lineage>
        <taxon>Bacteria</taxon>
        <taxon>Bacillati</taxon>
        <taxon>Mycoplasmatota</taxon>
        <taxon>Mollicutes</taxon>
        <taxon>Candidatus Izemoplasmatales</taxon>
        <taxon>Hujiaoplasmataceae</taxon>
        <taxon>Hujiaoplasma</taxon>
    </lineage>
</organism>
<dbReference type="Proteomes" id="UP000512167">
    <property type="component" value="Chromosome"/>
</dbReference>
<dbReference type="EMBL" id="CP051151">
    <property type="protein sequence ID" value="QLY40582.1"/>
    <property type="molecule type" value="Genomic_DNA"/>
</dbReference>
<accession>A0A7L6N514</accession>
<reference evidence="1 2" key="1">
    <citation type="submission" date="2020-04" db="EMBL/GenBank/DDBJ databases">
        <authorList>
            <person name="Zheng R.K."/>
            <person name="Sun C.M."/>
        </authorList>
    </citation>
    <scope>NUCLEOTIDE SEQUENCE [LARGE SCALE GENOMIC DNA]</scope>
    <source>
        <strain evidence="2">zrk29</strain>
    </source>
</reference>